<dbReference type="KEGG" id="lti:JW886_08205"/>
<comment type="caution">
    <text evidence="11">Lacks conserved residue(s) required for the propagation of feature annotation.</text>
</comment>
<name>A0AA45KFQ6_9LACT</name>
<comment type="function">
    <text evidence="11">Catalyzes the specific phosphorylation of the 3-hydroxyl group of shikimic acid using ATP as a cosubstrate.</text>
</comment>
<feature type="binding site" evidence="11">
    <location>
        <position position="113"/>
    </location>
    <ligand>
        <name>ATP</name>
        <dbReference type="ChEBI" id="CHEBI:30616"/>
    </ligand>
</feature>
<keyword evidence="13" id="KW-1185">Reference proteome</keyword>
<dbReference type="PROSITE" id="PS01128">
    <property type="entry name" value="SHIKIMATE_KINASE"/>
    <property type="match status" value="1"/>
</dbReference>
<feature type="binding site" evidence="11">
    <location>
        <position position="129"/>
    </location>
    <ligand>
        <name>substrate</name>
    </ligand>
</feature>
<dbReference type="EC" id="2.7.1.71" evidence="3 11"/>
<keyword evidence="7 11" id="KW-0418">Kinase</keyword>
<accession>A0AA45KFQ6</accession>
<dbReference type="InterPro" id="IPR023000">
    <property type="entry name" value="Shikimate_kinase_CS"/>
</dbReference>
<evidence type="ECO:0000256" key="7">
    <source>
        <dbReference type="ARBA" id="ARBA00022777"/>
    </source>
</evidence>
<evidence type="ECO:0000256" key="3">
    <source>
        <dbReference type="ARBA" id="ARBA00012154"/>
    </source>
</evidence>
<dbReference type="PANTHER" id="PTHR21087:SF16">
    <property type="entry name" value="SHIKIMATE KINASE 1, CHLOROPLASTIC"/>
    <property type="match status" value="1"/>
</dbReference>
<dbReference type="GO" id="GO:0009073">
    <property type="term" value="P:aromatic amino acid family biosynthetic process"/>
    <property type="evidence" value="ECO:0007669"/>
    <property type="project" value="UniProtKB-KW"/>
</dbReference>
<dbReference type="Proteomes" id="UP000663608">
    <property type="component" value="Chromosome"/>
</dbReference>
<evidence type="ECO:0000256" key="4">
    <source>
        <dbReference type="ARBA" id="ARBA00022605"/>
    </source>
</evidence>
<evidence type="ECO:0000256" key="9">
    <source>
        <dbReference type="ARBA" id="ARBA00023141"/>
    </source>
</evidence>
<dbReference type="Gene3D" id="3.40.50.300">
    <property type="entry name" value="P-loop containing nucleotide triphosphate hydrolases"/>
    <property type="match status" value="1"/>
</dbReference>
<evidence type="ECO:0000256" key="2">
    <source>
        <dbReference type="ARBA" id="ARBA00006997"/>
    </source>
</evidence>
<dbReference type="GO" id="GO:0009423">
    <property type="term" value="P:chorismate biosynthetic process"/>
    <property type="evidence" value="ECO:0007669"/>
    <property type="project" value="UniProtKB-UniRule"/>
</dbReference>
<dbReference type="AlphaFoldDB" id="A0AA45KFQ6"/>
<evidence type="ECO:0000256" key="1">
    <source>
        <dbReference type="ARBA" id="ARBA00004842"/>
    </source>
</evidence>
<dbReference type="GO" id="GO:0005524">
    <property type="term" value="F:ATP binding"/>
    <property type="evidence" value="ECO:0007669"/>
    <property type="project" value="UniProtKB-UniRule"/>
</dbReference>
<dbReference type="PRINTS" id="PR01100">
    <property type="entry name" value="SHIKIMTKNASE"/>
</dbReference>
<dbReference type="GO" id="GO:0004765">
    <property type="term" value="F:shikimate kinase activity"/>
    <property type="evidence" value="ECO:0007669"/>
    <property type="project" value="UniProtKB-UniRule"/>
</dbReference>
<feature type="binding site" evidence="11">
    <location>
        <position position="14"/>
    </location>
    <ligand>
        <name>Mg(2+)</name>
        <dbReference type="ChEBI" id="CHEBI:18420"/>
    </ligand>
</feature>
<organism evidence="12 13">
    <name type="scientific">Lactococcus taiwanensis</name>
    <dbReference type="NCBI Taxonomy" id="1151742"/>
    <lineage>
        <taxon>Bacteria</taxon>
        <taxon>Bacillati</taxon>
        <taxon>Bacillota</taxon>
        <taxon>Bacilli</taxon>
        <taxon>Lactobacillales</taxon>
        <taxon>Streptococcaceae</taxon>
        <taxon>Lactococcus</taxon>
    </lineage>
</organism>
<dbReference type="CDD" id="cd00464">
    <property type="entry name" value="SK"/>
    <property type="match status" value="1"/>
</dbReference>
<evidence type="ECO:0000256" key="11">
    <source>
        <dbReference type="HAMAP-Rule" id="MF_00109"/>
    </source>
</evidence>
<keyword evidence="6 11" id="KW-0547">Nucleotide-binding</keyword>
<keyword evidence="4 11" id="KW-0028">Amino-acid biosynthesis</keyword>
<evidence type="ECO:0000313" key="13">
    <source>
        <dbReference type="Proteomes" id="UP000663608"/>
    </source>
</evidence>
<comment type="subunit">
    <text evidence="11">Monomer.</text>
</comment>
<feature type="binding site" evidence="11">
    <location>
        <begin position="10"/>
        <end position="15"/>
    </location>
    <ligand>
        <name>ATP</name>
        <dbReference type="ChEBI" id="CHEBI:30616"/>
    </ligand>
</feature>
<keyword evidence="5 11" id="KW-0808">Transferase</keyword>
<dbReference type="EMBL" id="CP070872">
    <property type="protein sequence ID" value="QSE76434.1"/>
    <property type="molecule type" value="Genomic_DNA"/>
</dbReference>
<comment type="subcellular location">
    <subcellularLocation>
        <location evidence="11">Cytoplasm</location>
    </subcellularLocation>
</comment>
<keyword evidence="11" id="KW-0479">Metal-binding</keyword>
<keyword evidence="11" id="KW-0460">Magnesium</keyword>
<gene>
    <name evidence="11" type="primary">aroK</name>
    <name evidence="12" type="ORF">JW886_08205</name>
</gene>
<comment type="catalytic activity">
    <reaction evidence="10 11">
        <text>shikimate + ATP = 3-phosphoshikimate + ADP + H(+)</text>
        <dbReference type="Rhea" id="RHEA:13121"/>
        <dbReference type="ChEBI" id="CHEBI:15378"/>
        <dbReference type="ChEBI" id="CHEBI:30616"/>
        <dbReference type="ChEBI" id="CHEBI:36208"/>
        <dbReference type="ChEBI" id="CHEBI:145989"/>
        <dbReference type="ChEBI" id="CHEBI:456216"/>
        <dbReference type="EC" id="2.7.1.71"/>
    </reaction>
</comment>
<evidence type="ECO:0000256" key="10">
    <source>
        <dbReference type="ARBA" id="ARBA00048567"/>
    </source>
</evidence>
<protein>
    <recommendedName>
        <fullName evidence="3 11">Shikimate kinase</fullName>
        <shortName evidence="11">SK</shortName>
        <ecNumber evidence="3 11">2.7.1.71</ecNumber>
    </recommendedName>
</protein>
<dbReference type="GO" id="GO:0005829">
    <property type="term" value="C:cytosol"/>
    <property type="evidence" value="ECO:0007669"/>
    <property type="project" value="TreeGrafter"/>
</dbReference>
<dbReference type="PANTHER" id="PTHR21087">
    <property type="entry name" value="SHIKIMATE KINASE"/>
    <property type="match status" value="1"/>
</dbReference>
<reference evidence="12 13" key="1">
    <citation type="submission" date="2021-02" db="EMBL/GenBank/DDBJ databases">
        <title>Complete genome sequence of Lactococcus lactis strain K_LL004.</title>
        <authorList>
            <person name="Kim H.B."/>
        </authorList>
    </citation>
    <scope>NUCLEOTIDE SEQUENCE [LARGE SCALE GENOMIC DNA]</scope>
    <source>
        <strain evidence="12 13">K_LL004</strain>
    </source>
</reference>
<dbReference type="GO" id="GO:0000287">
    <property type="term" value="F:magnesium ion binding"/>
    <property type="evidence" value="ECO:0007669"/>
    <property type="project" value="UniProtKB-UniRule"/>
</dbReference>
<feature type="binding site" evidence="11">
    <location>
        <position position="73"/>
    </location>
    <ligand>
        <name>substrate</name>
    </ligand>
</feature>
<dbReference type="SUPFAM" id="SSF52540">
    <property type="entry name" value="P-loop containing nucleoside triphosphate hydrolases"/>
    <property type="match status" value="1"/>
</dbReference>
<dbReference type="InterPro" id="IPR031322">
    <property type="entry name" value="Shikimate/glucono_kinase"/>
</dbReference>
<dbReference type="HAMAP" id="MF_00109">
    <property type="entry name" value="Shikimate_kinase"/>
    <property type="match status" value="1"/>
</dbReference>
<dbReference type="RefSeq" id="WP_205871826.1">
    <property type="nucleotide sequence ID" value="NZ_CP070872.1"/>
</dbReference>
<comment type="similarity">
    <text evidence="2 11">Belongs to the shikimate kinase family.</text>
</comment>
<keyword evidence="9 11" id="KW-0057">Aromatic amino acid biosynthesis</keyword>
<dbReference type="InterPro" id="IPR000623">
    <property type="entry name" value="Shikimate_kinase/TSH1"/>
</dbReference>
<feature type="binding site" evidence="11">
    <location>
        <position position="52"/>
    </location>
    <ligand>
        <name>substrate</name>
    </ligand>
</feature>
<evidence type="ECO:0000256" key="5">
    <source>
        <dbReference type="ARBA" id="ARBA00022679"/>
    </source>
</evidence>
<feature type="binding site" evidence="11">
    <location>
        <position position="28"/>
    </location>
    <ligand>
        <name>substrate</name>
    </ligand>
</feature>
<keyword evidence="8 11" id="KW-0067">ATP-binding</keyword>
<keyword evidence="11" id="KW-0963">Cytoplasm</keyword>
<evidence type="ECO:0000313" key="12">
    <source>
        <dbReference type="EMBL" id="QSE76434.1"/>
    </source>
</evidence>
<sequence>MSIILIGFMGAGKSTIAKRLGKEVVDLDQLIELRIGMPIADFFAEFSELEFRKVENEIFQEVIEKDWIIATGGGIVENEKNRTALAAHSQVVYLTSDFDTLWQRIINDDLTNRPLAQDKTKAKDLFEQRQKYYEAVADLVVEVAQKSPEEIVAEIQNKWRNE</sequence>
<dbReference type="GO" id="GO:0008652">
    <property type="term" value="P:amino acid biosynthetic process"/>
    <property type="evidence" value="ECO:0007669"/>
    <property type="project" value="UniProtKB-KW"/>
</dbReference>
<comment type="cofactor">
    <cofactor evidence="11">
        <name>Mg(2+)</name>
        <dbReference type="ChEBI" id="CHEBI:18420"/>
    </cofactor>
    <text evidence="11">Binds 1 Mg(2+) ion per subunit.</text>
</comment>
<dbReference type="Pfam" id="PF01202">
    <property type="entry name" value="SKI"/>
    <property type="match status" value="1"/>
</dbReference>
<comment type="pathway">
    <text evidence="1 11">Metabolic intermediate biosynthesis; chorismate biosynthesis; chorismate from D-erythrose 4-phosphate and phosphoenolpyruvate: step 5/7.</text>
</comment>
<proteinExistence type="inferred from homology"/>
<evidence type="ECO:0000256" key="6">
    <source>
        <dbReference type="ARBA" id="ARBA00022741"/>
    </source>
</evidence>
<evidence type="ECO:0000256" key="8">
    <source>
        <dbReference type="ARBA" id="ARBA00022840"/>
    </source>
</evidence>
<dbReference type="InterPro" id="IPR027417">
    <property type="entry name" value="P-loop_NTPase"/>
</dbReference>